<dbReference type="Proteomes" id="UP001165561">
    <property type="component" value="Unassembled WGS sequence"/>
</dbReference>
<organism evidence="9 10">
    <name type="scientific">Georgenia halotolerans</name>
    <dbReference type="NCBI Taxonomy" id="3028317"/>
    <lineage>
        <taxon>Bacteria</taxon>
        <taxon>Bacillati</taxon>
        <taxon>Actinomycetota</taxon>
        <taxon>Actinomycetes</taxon>
        <taxon>Micrococcales</taxon>
        <taxon>Bogoriellaceae</taxon>
        <taxon>Georgenia</taxon>
    </lineage>
</organism>
<dbReference type="Pfam" id="PF02653">
    <property type="entry name" value="BPD_transp_2"/>
    <property type="match status" value="1"/>
</dbReference>
<keyword evidence="2" id="KW-0813">Transport</keyword>
<feature type="transmembrane region" description="Helical" evidence="8">
    <location>
        <begin position="12"/>
        <end position="32"/>
    </location>
</feature>
<evidence type="ECO:0000256" key="2">
    <source>
        <dbReference type="ARBA" id="ARBA00022448"/>
    </source>
</evidence>
<proteinExistence type="predicted"/>
<evidence type="ECO:0000256" key="5">
    <source>
        <dbReference type="ARBA" id="ARBA00022692"/>
    </source>
</evidence>
<evidence type="ECO:0000256" key="8">
    <source>
        <dbReference type="SAM" id="Phobius"/>
    </source>
</evidence>
<keyword evidence="3" id="KW-1003">Cell membrane</keyword>
<gene>
    <name evidence="9" type="ORF">PU560_10655</name>
</gene>
<keyword evidence="7 8" id="KW-0472">Membrane</keyword>
<feature type="transmembrane region" description="Helical" evidence="8">
    <location>
        <begin position="91"/>
        <end position="112"/>
    </location>
</feature>
<protein>
    <recommendedName>
        <fullName evidence="11">ABC transporter permease</fullName>
    </recommendedName>
</protein>
<dbReference type="PANTHER" id="PTHR32196">
    <property type="entry name" value="ABC TRANSPORTER PERMEASE PROTEIN YPHD-RELATED-RELATED"/>
    <property type="match status" value="1"/>
</dbReference>
<evidence type="ECO:0000313" key="10">
    <source>
        <dbReference type="Proteomes" id="UP001165561"/>
    </source>
</evidence>
<accession>A0ABT5TZ26</accession>
<feature type="non-terminal residue" evidence="9">
    <location>
        <position position="180"/>
    </location>
</feature>
<evidence type="ECO:0000256" key="3">
    <source>
        <dbReference type="ARBA" id="ARBA00022475"/>
    </source>
</evidence>
<dbReference type="InterPro" id="IPR001851">
    <property type="entry name" value="ABC_transp_permease"/>
</dbReference>
<feature type="transmembrane region" description="Helical" evidence="8">
    <location>
        <begin position="118"/>
        <end position="139"/>
    </location>
</feature>
<evidence type="ECO:0000256" key="4">
    <source>
        <dbReference type="ARBA" id="ARBA00022519"/>
    </source>
</evidence>
<sequence>MIRRLLGSRELLLAVVIIVLALVFGLLAPQFFSFVHLFGIGRSAVVIGLMSLGLLLVLITGGIDVSVSATAVASMYIATVTLLELDYQGPFVLAALLACVVGGLFGLVNATLVTMLKLPSLIVTLGTLTLFRGGLLAFVGSDRIRVLPAQMREFSSTQLFTLETGTRPASFHVAVLVLIL</sequence>
<comment type="subcellular location">
    <subcellularLocation>
        <location evidence="1">Cell membrane</location>
        <topology evidence="1">Multi-pass membrane protein</topology>
    </subcellularLocation>
</comment>
<dbReference type="EMBL" id="JARACI010001006">
    <property type="protein sequence ID" value="MDD9206923.1"/>
    <property type="molecule type" value="Genomic_DNA"/>
</dbReference>
<comment type="caution">
    <text evidence="9">The sequence shown here is derived from an EMBL/GenBank/DDBJ whole genome shotgun (WGS) entry which is preliminary data.</text>
</comment>
<keyword evidence="4" id="KW-0997">Cell inner membrane</keyword>
<evidence type="ECO:0000256" key="7">
    <source>
        <dbReference type="ARBA" id="ARBA00023136"/>
    </source>
</evidence>
<reference evidence="9" key="1">
    <citation type="submission" date="2023-02" db="EMBL/GenBank/DDBJ databases">
        <title>Georgenia sp.10Sc9-8, isolated from a soil sample collected from the Taklamakan desert.</title>
        <authorList>
            <person name="Liu S."/>
        </authorList>
    </citation>
    <scope>NUCLEOTIDE SEQUENCE</scope>
    <source>
        <strain evidence="9">10Sc9-8</strain>
    </source>
</reference>
<evidence type="ECO:0000256" key="1">
    <source>
        <dbReference type="ARBA" id="ARBA00004651"/>
    </source>
</evidence>
<evidence type="ECO:0008006" key="11">
    <source>
        <dbReference type="Google" id="ProtNLM"/>
    </source>
</evidence>
<keyword evidence="6 8" id="KW-1133">Transmembrane helix</keyword>
<dbReference type="PANTHER" id="PTHR32196:SF21">
    <property type="entry name" value="ABC TRANSPORTER PERMEASE PROTEIN YPHD-RELATED"/>
    <property type="match status" value="1"/>
</dbReference>
<keyword evidence="5 8" id="KW-0812">Transmembrane</keyword>
<keyword evidence="10" id="KW-1185">Reference proteome</keyword>
<name>A0ABT5TZ26_9MICO</name>
<evidence type="ECO:0000313" key="9">
    <source>
        <dbReference type="EMBL" id="MDD9206923.1"/>
    </source>
</evidence>
<feature type="transmembrane region" description="Helical" evidence="8">
    <location>
        <begin position="52"/>
        <end position="79"/>
    </location>
</feature>
<evidence type="ECO:0000256" key="6">
    <source>
        <dbReference type="ARBA" id="ARBA00022989"/>
    </source>
</evidence>